<gene>
    <name evidence="2" type="ORF">GA0070563_105127</name>
</gene>
<dbReference type="RefSeq" id="WP_074474631.1">
    <property type="nucleotide sequence ID" value="NZ_FMCT01000005.1"/>
</dbReference>
<evidence type="ECO:0000256" key="1">
    <source>
        <dbReference type="SAM" id="MobiDB-lite"/>
    </source>
</evidence>
<dbReference type="AlphaFoldDB" id="A0A1C4XSU8"/>
<evidence type="ECO:0000313" key="3">
    <source>
        <dbReference type="Proteomes" id="UP000183585"/>
    </source>
</evidence>
<feature type="region of interest" description="Disordered" evidence="1">
    <location>
        <begin position="57"/>
        <end position="140"/>
    </location>
</feature>
<feature type="compositionally biased region" description="Low complexity" evidence="1">
    <location>
        <begin position="117"/>
        <end position="128"/>
    </location>
</feature>
<evidence type="ECO:0000313" key="2">
    <source>
        <dbReference type="EMBL" id="SCF11452.1"/>
    </source>
</evidence>
<dbReference type="STRING" id="47853.TK50_22285"/>
<organism evidence="2 3">
    <name type="scientific">Micromonospora carbonacea</name>
    <dbReference type="NCBI Taxonomy" id="47853"/>
    <lineage>
        <taxon>Bacteria</taxon>
        <taxon>Bacillati</taxon>
        <taxon>Actinomycetota</taxon>
        <taxon>Actinomycetes</taxon>
        <taxon>Micromonosporales</taxon>
        <taxon>Micromonosporaceae</taxon>
        <taxon>Micromonospora</taxon>
    </lineage>
</organism>
<feature type="compositionally biased region" description="Basic and acidic residues" evidence="1">
    <location>
        <begin position="58"/>
        <end position="71"/>
    </location>
</feature>
<proteinExistence type="predicted"/>
<name>A0A1C4XSU8_9ACTN</name>
<feature type="compositionally biased region" description="Gly residues" evidence="1">
    <location>
        <begin position="107"/>
        <end position="116"/>
    </location>
</feature>
<sequence length="140" mass="13806">MRGKIMFLGGLAAGFVLGARAGREKYEELVVRGRKVLDHPTVQEAAGVAQAQANRLYSEGRDKLSQSRLGEKLSGSSNGSGSGDSGKHELTAADKPFAGTPATVGAKAGGASGAGASGSATGGSARTTKPSGTGTNGSTV</sequence>
<accession>A0A1C4XSU8</accession>
<evidence type="ECO:0008006" key="4">
    <source>
        <dbReference type="Google" id="ProtNLM"/>
    </source>
</evidence>
<dbReference type="Proteomes" id="UP000183585">
    <property type="component" value="Unassembled WGS sequence"/>
</dbReference>
<reference evidence="3" key="1">
    <citation type="submission" date="2016-06" db="EMBL/GenBank/DDBJ databases">
        <authorList>
            <person name="Varghese N."/>
            <person name="Submissions Spin"/>
        </authorList>
    </citation>
    <scope>NUCLEOTIDE SEQUENCE [LARGE SCALE GENOMIC DNA]</scope>
    <source>
        <strain evidence="3">DSM 43168</strain>
    </source>
</reference>
<protein>
    <recommendedName>
        <fullName evidence="4">YtxH domain-containing protein</fullName>
    </recommendedName>
</protein>
<dbReference type="EMBL" id="FMCT01000005">
    <property type="protein sequence ID" value="SCF11452.1"/>
    <property type="molecule type" value="Genomic_DNA"/>
</dbReference>
<keyword evidence="3" id="KW-1185">Reference proteome</keyword>
<feature type="compositionally biased region" description="Polar residues" evidence="1">
    <location>
        <begin position="129"/>
        <end position="140"/>
    </location>
</feature>